<feature type="signal peptide" evidence="2">
    <location>
        <begin position="1"/>
        <end position="32"/>
    </location>
</feature>
<gene>
    <name evidence="3" type="ORF">FP2506_15414</name>
</gene>
<dbReference type="eggNOG" id="ENOG5032RK3">
    <property type="taxonomic scope" value="Bacteria"/>
</dbReference>
<comment type="caution">
    <text evidence="3">The sequence shown here is derived from an EMBL/GenBank/DDBJ whole genome shotgun (WGS) entry which is preliminary data.</text>
</comment>
<keyword evidence="2" id="KW-0732">Signal</keyword>
<reference evidence="3 4" key="1">
    <citation type="journal article" date="2010" name="J. Bacteriol.">
        <title>Genome sequence of Fulvimarina pelagi HTCC2506T, a Mn(II)-oxidizing alphaproteobacterium possessing an aerobic anoxygenic photosynthetic gene cluster and Xanthorhodopsin.</title>
        <authorList>
            <person name="Kang I."/>
            <person name="Oh H.M."/>
            <person name="Lim S.I."/>
            <person name="Ferriera S."/>
            <person name="Giovannoni S.J."/>
            <person name="Cho J.C."/>
        </authorList>
    </citation>
    <scope>NUCLEOTIDE SEQUENCE [LARGE SCALE GENOMIC DNA]</scope>
    <source>
        <strain evidence="3 4">HTCC2506</strain>
    </source>
</reference>
<dbReference type="STRING" id="217511.GCA_001463845_02810"/>
<accession>Q0G3J7</accession>
<keyword evidence="4" id="KW-1185">Reference proteome</keyword>
<feature type="compositionally biased region" description="Polar residues" evidence="1">
    <location>
        <begin position="33"/>
        <end position="48"/>
    </location>
</feature>
<dbReference type="HOGENOM" id="CLU_1382363_0_0_5"/>
<feature type="chain" id="PRO_5004172296" evidence="2">
    <location>
        <begin position="33"/>
        <end position="197"/>
    </location>
</feature>
<organism evidence="3 4">
    <name type="scientific">Fulvimarina pelagi HTCC2506</name>
    <dbReference type="NCBI Taxonomy" id="314231"/>
    <lineage>
        <taxon>Bacteria</taxon>
        <taxon>Pseudomonadati</taxon>
        <taxon>Pseudomonadota</taxon>
        <taxon>Alphaproteobacteria</taxon>
        <taxon>Hyphomicrobiales</taxon>
        <taxon>Aurantimonadaceae</taxon>
        <taxon>Fulvimarina</taxon>
    </lineage>
</organism>
<dbReference type="AlphaFoldDB" id="Q0G3J7"/>
<dbReference type="EMBL" id="AATP01000002">
    <property type="protein sequence ID" value="EAU41834.1"/>
    <property type="molecule type" value="Genomic_DNA"/>
</dbReference>
<sequence length="197" mass="20014">MTQTNTLSTARFALAALGASAMILALPVTGYAQSTAPTSQPGTQSEGQAATDIGGHTMQPGATTGEAGQPGTLSQSGTMPAPRSPVVGSGGSASPVLPGQTPSASTADYPTIVSADYVFGCMATNGQTRTALEQCSCSFDVVASLISYRDYVDASTFLSMGQVTGEKGVLFKSSAQAKESVGNLRRAQAEAEIRCFE</sequence>
<proteinExistence type="predicted"/>
<evidence type="ECO:0000313" key="4">
    <source>
        <dbReference type="Proteomes" id="UP000004310"/>
    </source>
</evidence>
<dbReference type="Proteomes" id="UP000004310">
    <property type="component" value="Unassembled WGS sequence"/>
</dbReference>
<evidence type="ECO:0000256" key="2">
    <source>
        <dbReference type="SAM" id="SignalP"/>
    </source>
</evidence>
<evidence type="ECO:0000313" key="3">
    <source>
        <dbReference type="EMBL" id="EAU41834.1"/>
    </source>
</evidence>
<feature type="compositionally biased region" description="Low complexity" evidence="1">
    <location>
        <begin position="80"/>
        <end position="99"/>
    </location>
</feature>
<evidence type="ECO:0000256" key="1">
    <source>
        <dbReference type="SAM" id="MobiDB-lite"/>
    </source>
</evidence>
<protein>
    <submittedName>
        <fullName evidence="3">Uncharacterized protein</fullName>
    </submittedName>
</protein>
<feature type="region of interest" description="Disordered" evidence="1">
    <location>
        <begin position="33"/>
        <end position="104"/>
    </location>
</feature>
<name>Q0G3J7_9HYPH</name>